<dbReference type="AlphaFoldDB" id="A0A7C8HY85"/>
<dbReference type="EMBL" id="JAADJZ010000040">
    <property type="protein sequence ID" value="KAF2864757.1"/>
    <property type="molecule type" value="Genomic_DNA"/>
</dbReference>
<keyword evidence="3" id="KW-1185">Reference proteome</keyword>
<dbReference type="OrthoDB" id="566138at2759"/>
<dbReference type="InterPro" id="IPR023631">
    <property type="entry name" value="Amidase_dom"/>
</dbReference>
<feature type="domain" description="Amidase" evidence="1">
    <location>
        <begin position="67"/>
        <end position="484"/>
    </location>
</feature>
<dbReference type="InterPro" id="IPR036928">
    <property type="entry name" value="AS_sf"/>
</dbReference>
<proteinExistence type="predicted"/>
<name>A0A7C8HY85_9PLEO</name>
<dbReference type="Pfam" id="PF01425">
    <property type="entry name" value="Amidase"/>
    <property type="match status" value="1"/>
</dbReference>
<sequence length="631" mass="69078">MFRYIKSALAPNIEPELPPAYFEEINARKLSFASGSSEASLPDFDPLVVSAHELAEMLNAQVITSVEIVEAYLHQIEQHNRRGRQLRALISVAPRHELIRIARRLDDERARGKRRGPLHGIPVVLKDNIMTDANLGMDTTVGSYAFVGCTPKKNATVVDRLIRRGLIIMGKSNMTEFCGLKNPSMPPGWSAVGGQCQSPYVARHIAKRKLHWELSAPGGSSTGSAVSVASGFSTLAIGTDTIGSLITPANRAALYALKPTVGEVPMDGIFTLSKTFDTAGGMAKSAKDLVALMDALMLPTSKETGTKVPNTCFRIKEDWAGLRIGFTEPTIWKSWRKSGRINADAERFMLQKYEMVVQSLIEMGVDIVYPVELPSQSTLNLDGKNSFEPIVYSEFKECLAEFIRQFKITKVHSLAEIINFNLEHPELTLPPSCPNQNDLMAALQSSALRDQVRAAKAHLSTAGGREGLDFLFSTHQLDIVVAPGDAALSSLAAAAGYPTAACPLSALKLNGQPFGFTLASQPRTEHLLLHFLTAYEATFPPRALPLPLSSVPLQDPFPEPLPDKPIVDLILHEWDTRRFSCSADALADWLNARWRKSGYELSAETVCEVLRSNNRIAFRGLGDDAEGAFSR</sequence>
<evidence type="ECO:0000313" key="2">
    <source>
        <dbReference type="EMBL" id="KAF2864757.1"/>
    </source>
</evidence>
<dbReference type="PANTHER" id="PTHR42678:SF34">
    <property type="entry name" value="OS04G0183300 PROTEIN"/>
    <property type="match status" value="1"/>
</dbReference>
<gene>
    <name evidence="2" type="ORF">BDV95DRAFT_290971</name>
</gene>
<dbReference type="PANTHER" id="PTHR42678">
    <property type="entry name" value="AMIDASE"/>
    <property type="match status" value="1"/>
</dbReference>
<accession>A0A7C8HY85</accession>
<organism evidence="2 3">
    <name type="scientific">Massariosphaeria phaeospora</name>
    <dbReference type="NCBI Taxonomy" id="100035"/>
    <lineage>
        <taxon>Eukaryota</taxon>
        <taxon>Fungi</taxon>
        <taxon>Dikarya</taxon>
        <taxon>Ascomycota</taxon>
        <taxon>Pezizomycotina</taxon>
        <taxon>Dothideomycetes</taxon>
        <taxon>Pleosporomycetidae</taxon>
        <taxon>Pleosporales</taxon>
        <taxon>Pleosporales incertae sedis</taxon>
        <taxon>Massariosphaeria</taxon>
    </lineage>
</organism>
<comment type="caution">
    <text evidence="2">The sequence shown here is derived from an EMBL/GenBank/DDBJ whole genome shotgun (WGS) entry which is preliminary data.</text>
</comment>
<dbReference type="SUPFAM" id="SSF75304">
    <property type="entry name" value="Amidase signature (AS) enzymes"/>
    <property type="match status" value="1"/>
</dbReference>
<protein>
    <submittedName>
        <fullName evidence="2">Amidase signature domain-containing protein</fullName>
    </submittedName>
</protein>
<reference evidence="2 3" key="1">
    <citation type="submission" date="2020-01" db="EMBL/GenBank/DDBJ databases">
        <authorList>
            <consortium name="DOE Joint Genome Institute"/>
            <person name="Haridas S."/>
            <person name="Albert R."/>
            <person name="Binder M."/>
            <person name="Bloem J."/>
            <person name="Labutti K."/>
            <person name="Salamov A."/>
            <person name="Andreopoulos B."/>
            <person name="Baker S.E."/>
            <person name="Barry K."/>
            <person name="Bills G."/>
            <person name="Bluhm B.H."/>
            <person name="Cannon C."/>
            <person name="Castanera R."/>
            <person name="Culley D.E."/>
            <person name="Daum C."/>
            <person name="Ezra D."/>
            <person name="Gonzalez J.B."/>
            <person name="Henrissat B."/>
            <person name="Kuo A."/>
            <person name="Liang C."/>
            <person name="Lipzen A."/>
            <person name="Lutzoni F."/>
            <person name="Magnuson J."/>
            <person name="Mondo S."/>
            <person name="Nolan M."/>
            <person name="Ohm R."/>
            <person name="Pangilinan J."/>
            <person name="Park H.-J.H."/>
            <person name="Ramirez L."/>
            <person name="Alfaro M."/>
            <person name="Sun H."/>
            <person name="Tritt A."/>
            <person name="Yoshinaga Y."/>
            <person name="Zwiers L.-H.L."/>
            <person name="Turgeon B.G."/>
            <person name="Goodwin S.B."/>
            <person name="Spatafora J.W."/>
            <person name="Crous P.W."/>
            <person name="Grigoriev I.V."/>
        </authorList>
    </citation>
    <scope>NUCLEOTIDE SEQUENCE [LARGE SCALE GENOMIC DNA]</scope>
    <source>
        <strain evidence="2 3">CBS 611.86</strain>
    </source>
</reference>
<dbReference type="Proteomes" id="UP000481861">
    <property type="component" value="Unassembled WGS sequence"/>
</dbReference>
<dbReference type="Gene3D" id="3.90.1300.10">
    <property type="entry name" value="Amidase signature (AS) domain"/>
    <property type="match status" value="1"/>
</dbReference>
<evidence type="ECO:0000259" key="1">
    <source>
        <dbReference type="Pfam" id="PF01425"/>
    </source>
</evidence>
<evidence type="ECO:0000313" key="3">
    <source>
        <dbReference type="Proteomes" id="UP000481861"/>
    </source>
</evidence>